<organism evidence="2 3">
    <name type="scientific">Sutterella seckii</name>
    <dbReference type="NCBI Taxonomy" id="1944635"/>
    <lineage>
        <taxon>Bacteria</taxon>
        <taxon>Pseudomonadati</taxon>
        <taxon>Pseudomonadota</taxon>
        <taxon>Betaproteobacteria</taxon>
        <taxon>Burkholderiales</taxon>
        <taxon>Sutterellaceae</taxon>
        <taxon>Sutterella</taxon>
    </lineage>
</organism>
<dbReference type="AlphaFoldDB" id="A0A6I1EQR8"/>
<dbReference type="OrthoDB" id="9812349at2"/>
<proteinExistence type="predicted"/>
<feature type="transmembrane region" description="Helical" evidence="1">
    <location>
        <begin position="13"/>
        <end position="34"/>
    </location>
</feature>
<evidence type="ECO:0000313" key="3">
    <source>
        <dbReference type="Proteomes" id="UP000430564"/>
    </source>
</evidence>
<dbReference type="EMBL" id="WEHX01000026">
    <property type="protein sequence ID" value="KAB7660717.1"/>
    <property type="molecule type" value="Genomic_DNA"/>
</dbReference>
<accession>A0A6I1EQR8</accession>
<protein>
    <submittedName>
        <fullName evidence="2">DUF805 domain-containing protein</fullName>
    </submittedName>
</protein>
<gene>
    <name evidence="2" type="ORF">GBM95_05475</name>
</gene>
<keyword evidence="1" id="KW-0812">Transmembrane</keyword>
<comment type="caution">
    <text evidence="2">The sequence shown here is derived from an EMBL/GenBank/DDBJ whole genome shotgun (WGS) entry which is preliminary data.</text>
</comment>
<dbReference type="PANTHER" id="PTHR34980">
    <property type="entry name" value="INNER MEMBRANE PROTEIN-RELATED-RELATED"/>
    <property type="match status" value="1"/>
</dbReference>
<evidence type="ECO:0000313" key="2">
    <source>
        <dbReference type="EMBL" id="KAB7660717.1"/>
    </source>
</evidence>
<evidence type="ECO:0000256" key="1">
    <source>
        <dbReference type="SAM" id="Phobius"/>
    </source>
</evidence>
<feature type="transmembrane region" description="Helical" evidence="1">
    <location>
        <begin position="54"/>
        <end position="74"/>
    </location>
</feature>
<keyword evidence="1" id="KW-0472">Membrane</keyword>
<dbReference type="Proteomes" id="UP000430564">
    <property type="component" value="Unassembled WGS sequence"/>
</dbReference>
<feature type="transmembrane region" description="Helical" evidence="1">
    <location>
        <begin position="86"/>
        <end position="105"/>
    </location>
</feature>
<keyword evidence="1" id="KW-1133">Transmembrane helix</keyword>
<name>A0A6I1EQR8_9BURK</name>
<dbReference type="RefSeq" id="WP_152158168.1">
    <property type="nucleotide sequence ID" value="NZ_WEHX01000026.1"/>
</dbReference>
<sequence>MFSLKGRIGRKEFLIRMVLLIIASLILNFISSWFGGNSPLAPDHGLHHGGSLAALLVLIAALGVTWCTICAAAARLRDIGRSTWWAILLFVPVLGFIELIVLAIARRKAVSS</sequence>
<dbReference type="Pfam" id="PF05656">
    <property type="entry name" value="DUF805"/>
    <property type="match status" value="1"/>
</dbReference>
<dbReference type="GO" id="GO:0005886">
    <property type="term" value="C:plasma membrane"/>
    <property type="evidence" value="ECO:0007669"/>
    <property type="project" value="TreeGrafter"/>
</dbReference>
<dbReference type="InterPro" id="IPR008523">
    <property type="entry name" value="DUF805"/>
</dbReference>
<reference evidence="2 3" key="1">
    <citation type="submission" date="2019-10" db="EMBL/GenBank/DDBJ databases">
        <title>Genome diversity of Sutterella seckii.</title>
        <authorList>
            <person name="Chaplin A.V."/>
            <person name="Sokolova S.R."/>
            <person name="Mosin K.A."/>
            <person name="Ivanova E.L."/>
            <person name="Kochetkova T.O."/>
            <person name="Goltsov A.Y."/>
            <person name="Trofimov D.Y."/>
            <person name="Efimov B.A."/>
        </authorList>
    </citation>
    <scope>NUCLEOTIDE SEQUENCE [LARGE SCALE GENOMIC DNA]</scope>
    <source>
        <strain evidence="2 3">ASD393</strain>
    </source>
</reference>